<evidence type="ECO:0000256" key="2">
    <source>
        <dbReference type="ARBA" id="ARBA00004225"/>
    </source>
</evidence>
<feature type="transmembrane region" description="Helical" evidence="14">
    <location>
        <begin position="7"/>
        <end position="25"/>
    </location>
</feature>
<dbReference type="GO" id="GO:0005774">
    <property type="term" value="C:vacuolar membrane"/>
    <property type="evidence" value="ECO:0007669"/>
    <property type="project" value="TreeGrafter"/>
</dbReference>
<comment type="caution">
    <text evidence="16">The sequence shown here is derived from an EMBL/GenBank/DDBJ whole genome shotgun (WGS) entry which is preliminary data.</text>
</comment>
<dbReference type="Gene3D" id="1.20.1560.10">
    <property type="entry name" value="ABC transporter type 1, transmembrane domain"/>
    <property type="match status" value="1"/>
</dbReference>
<evidence type="ECO:0000256" key="11">
    <source>
        <dbReference type="ARBA" id="ARBA00022967"/>
    </source>
</evidence>
<keyword evidence="6" id="KW-0813">Transport</keyword>
<evidence type="ECO:0000256" key="13">
    <source>
        <dbReference type="ARBA" id="ARBA00023136"/>
    </source>
</evidence>
<keyword evidence="17" id="KW-1185">Reference proteome</keyword>
<proteinExistence type="predicted"/>
<dbReference type="GO" id="GO:0005789">
    <property type="term" value="C:endoplasmic reticulum membrane"/>
    <property type="evidence" value="ECO:0007669"/>
    <property type="project" value="UniProtKB-SubCell"/>
</dbReference>
<evidence type="ECO:0000256" key="9">
    <source>
        <dbReference type="ARBA" id="ARBA00022753"/>
    </source>
</evidence>
<dbReference type="InterPro" id="IPR036640">
    <property type="entry name" value="ABC1_TM_sf"/>
</dbReference>
<dbReference type="AlphaFoldDB" id="A0A4C2AEN3"/>
<dbReference type="InterPro" id="IPR027417">
    <property type="entry name" value="P-loop_NTPase"/>
</dbReference>
<organism evidence="16 17">
    <name type="scientific">Eumeta variegata</name>
    <name type="common">Bagworm moth</name>
    <name type="synonym">Eumeta japonica</name>
    <dbReference type="NCBI Taxonomy" id="151549"/>
    <lineage>
        <taxon>Eukaryota</taxon>
        <taxon>Metazoa</taxon>
        <taxon>Ecdysozoa</taxon>
        <taxon>Arthropoda</taxon>
        <taxon>Hexapoda</taxon>
        <taxon>Insecta</taxon>
        <taxon>Pterygota</taxon>
        <taxon>Neoptera</taxon>
        <taxon>Endopterygota</taxon>
        <taxon>Lepidoptera</taxon>
        <taxon>Glossata</taxon>
        <taxon>Ditrysia</taxon>
        <taxon>Tineoidea</taxon>
        <taxon>Psychidae</taxon>
        <taxon>Oiketicinae</taxon>
        <taxon>Eumeta</taxon>
    </lineage>
</organism>
<dbReference type="GO" id="GO:0005886">
    <property type="term" value="C:plasma membrane"/>
    <property type="evidence" value="ECO:0007669"/>
    <property type="project" value="UniProtKB-SubCell"/>
</dbReference>
<dbReference type="Gene3D" id="3.40.50.300">
    <property type="entry name" value="P-loop containing nucleotide triphosphate hydrolases"/>
    <property type="match status" value="1"/>
</dbReference>
<dbReference type="PROSITE" id="PS50929">
    <property type="entry name" value="ABC_TM1F"/>
    <property type="match status" value="1"/>
</dbReference>
<dbReference type="STRING" id="151549.A0A4C2AEN3"/>
<dbReference type="InterPro" id="IPR032410">
    <property type="entry name" value="ABCB6_N"/>
</dbReference>
<dbReference type="Pfam" id="PF16185">
    <property type="entry name" value="MTABC_N"/>
    <property type="match status" value="1"/>
</dbReference>
<evidence type="ECO:0000259" key="15">
    <source>
        <dbReference type="PROSITE" id="PS50929"/>
    </source>
</evidence>
<evidence type="ECO:0000256" key="10">
    <source>
        <dbReference type="ARBA" id="ARBA00022824"/>
    </source>
</evidence>
<dbReference type="GO" id="GO:0005524">
    <property type="term" value="F:ATP binding"/>
    <property type="evidence" value="ECO:0007669"/>
    <property type="project" value="InterPro"/>
</dbReference>
<dbReference type="InterPro" id="IPR011527">
    <property type="entry name" value="ABC1_TM_dom"/>
</dbReference>
<dbReference type="Proteomes" id="UP000299102">
    <property type="component" value="Unassembled WGS sequence"/>
</dbReference>
<evidence type="ECO:0000313" key="16">
    <source>
        <dbReference type="EMBL" id="GBP98262.1"/>
    </source>
</evidence>
<keyword evidence="7" id="KW-1003">Cell membrane</keyword>
<dbReference type="PANTHER" id="PTHR24221:SF654">
    <property type="entry name" value="ATP-BINDING CASSETTE SUB-FAMILY B MEMBER 6"/>
    <property type="match status" value="1"/>
</dbReference>
<dbReference type="GO" id="GO:0015439">
    <property type="term" value="F:ABC-type heme transporter activity"/>
    <property type="evidence" value="ECO:0007669"/>
    <property type="project" value="TreeGrafter"/>
</dbReference>
<dbReference type="SUPFAM" id="SSF52540">
    <property type="entry name" value="P-loop containing nucleoside triphosphate hydrolases"/>
    <property type="match status" value="1"/>
</dbReference>
<gene>
    <name evidence="16" type="primary">ABCB25</name>
    <name evidence="16" type="ORF">EVAR_70089_1</name>
</gene>
<dbReference type="GO" id="GO:0020037">
    <property type="term" value="F:heme binding"/>
    <property type="evidence" value="ECO:0007669"/>
    <property type="project" value="TreeGrafter"/>
</dbReference>
<evidence type="ECO:0000256" key="14">
    <source>
        <dbReference type="SAM" id="Phobius"/>
    </source>
</evidence>
<dbReference type="OrthoDB" id="6500128at2759"/>
<accession>A0A4C2AEN3</accession>
<sequence length="202" mass="23393">MKDEIELGLFVTRFITSLLIFVLGLKAPGIVYLSDDHQRLDEENLTNEVATILVTEWRTQYQRRMNQADNDQRARSVDSLINFETVKYYGAEQYEVNAYRDAIKKYQCRQEKLYLWDHQAPVKAPLYVYFSVSMIQSGAIFVDGQDIKLVTQKSLRNAIGVVPQDTVLFNNTVYYNIEYGRIGSSSDEVYEAARLADIHDRI</sequence>
<dbReference type="PANTHER" id="PTHR24221">
    <property type="entry name" value="ATP-BINDING CASSETTE SUB-FAMILY B"/>
    <property type="match status" value="1"/>
</dbReference>
<keyword evidence="9" id="KW-0967">Endosome</keyword>
<dbReference type="Pfam" id="PF00664">
    <property type="entry name" value="ABC_membrane"/>
    <property type="match status" value="1"/>
</dbReference>
<keyword evidence="12 14" id="KW-1133">Transmembrane helix</keyword>
<keyword evidence="10" id="KW-0256">Endoplasmic reticulum</keyword>
<protein>
    <submittedName>
        <fullName evidence="16">ABC transporter B family member 25, mitochondrial</fullName>
    </submittedName>
</protein>
<evidence type="ECO:0000256" key="5">
    <source>
        <dbReference type="ARBA" id="ARBA00004651"/>
    </source>
</evidence>
<evidence type="ECO:0000256" key="8">
    <source>
        <dbReference type="ARBA" id="ARBA00022692"/>
    </source>
</evidence>
<dbReference type="InterPro" id="IPR039421">
    <property type="entry name" value="Type_1_exporter"/>
</dbReference>
<evidence type="ECO:0000256" key="7">
    <source>
        <dbReference type="ARBA" id="ARBA00022475"/>
    </source>
</evidence>
<name>A0A4C2AEN3_EUMVA</name>
<evidence type="ECO:0000256" key="12">
    <source>
        <dbReference type="ARBA" id="ARBA00022989"/>
    </source>
</evidence>
<keyword evidence="11" id="KW-1278">Translocase</keyword>
<dbReference type="SUPFAM" id="SSF90123">
    <property type="entry name" value="ABC transporter transmembrane region"/>
    <property type="match status" value="1"/>
</dbReference>
<comment type="subcellular location">
    <subcellularLocation>
        <location evidence="5">Cell membrane</location>
        <topology evidence="5">Multi-pass membrane protein</topology>
    </subcellularLocation>
    <subcellularLocation>
        <location evidence="1">Early endosome membrane</location>
    </subcellularLocation>
    <subcellularLocation>
        <location evidence="4">Endoplasmic reticulum membrane</location>
        <topology evidence="4">Multi-pass membrane protein</topology>
    </subcellularLocation>
    <subcellularLocation>
        <location evidence="3">Endosome membrane</location>
        <topology evidence="3">Multi-pass membrane protein</topology>
    </subcellularLocation>
    <subcellularLocation>
        <location evidence="2">Mitochondrion membrane</location>
        <topology evidence="2">Multi-pass membrane protein</topology>
    </subcellularLocation>
</comment>
<feature type="domain" description="ABC transmembrane type-1" evidence="15">
    <location>
        <begin position="49"/>
        <end position="116"/>
    </location>
</feature>
<keyword evidence="8 14" id="KW-0812">Transmembrane</keyword>
<dbReference type="EMBL" id="BGZK01003102">
    <property type="protein sequence ID" value="GBP98262.1"/>
    <property type="molecule type" value="Genomic_DNA"/>
</dbReference>
<evidence type="ECO:0000313" key="17">
    <source>
        <dbReference type="Proteomes" id="UP000299102"/>
    </source>
</evidence>
<reference evidence="16 17" key="1">
    <citation type="journal article" date="2019" name="Commun. Biol.">
        <title>The bagworm genome reveals a unique fibroin gene that provides high tensile strength.</title>
        <authorList>
            <person name="Kono N."/>
            <person name="Nakamura H."/>
            <person name="Ohtoshi R."/>
            <person name="Tomita M."/>
            <person name="Numata K."/>
            <person name="Arakawa K."/>
        </authorList>
    </citation>
    <scope>NUCLEOTIDE SEQUENCE [LARGE SCALE GENOMIC DNA]</scope>
</reference>
<evidence type="ECO:0000256" key="3">
    <source>
        <dbReference type="ARBA" id="ARBA00004337"/>
    </source>
</evidence>
<dbReference type="GO" id="GO:0031901">
    <property type="term" value="C:early endosome membrane"/>
    <property type="evidence" value="ECO:0007669"/>
    <property type="project" value="UniProtKB-SubCell"/>
</dbReference>
<keyword evidence="13 14" id="KW-0472">Membrane</keyword>
<evidence type="ECO:0000256" key="1">
    <source>
        <dbReference type="ARBA" id="ARBA00004146"/>
    </source>
</evidence>
<dbReference type="GO" id="GO:0031966">
    <property type="term" value="C:mitochondrial membrane"/>
    <property type="evidence" value="ECO:0007669"/>
    <property type="project" value="UniProtKB-SubCell"/>
</dbReference>
<evidence type="ECO:0000256" key="4">
    <source>
        <dbReference type="ARBA" id="ARBA00004477"/>
    </source>
</evidence>
<evidence type="ECO:0000256" key="6">
    <source>
        <dbReference type="ARBA" id="ARBA00022448"/>
    </source>
</evidence>